<organism evidence="1 2">
    <name type="scientific">Steinernema hermaphroditum</name>
    <dbReference type="NCBI Taxonomy" id="289476"/>
    <lineage>
        <taxon>Eukaryota</taxon>
        <taxon>Metazoa</taxon>
        <taxon>Ecdysozoa</taxon>
        <taxon>Nematoda</taxon>
        <taxon>Chromadorea</taxon>
        <taxon>Rhabditida</taxon>
        <taxon>Tylenchina</taxon>
        <taxon>Panagrolaimomorpha</taxon>
        <taxon>Strongyloidoidea</taxon>
        <taxon>Steinernematidae</taxon>
        <taxon>Steinernema</taxon>
    </lineage>
</organism>
<proteinExistence type="predicted"/>
<name>A0AA39ID93_9BILA</name>
<dbReference type="EMBL" id="JAUCMV010000002">
    <property type="protein sequence ID" value="KAK0420927.1"/>
    <property type="molecule type" value="Genomic_DNA"/>
</dbReference>
<accession>A0AA39ID93</accession>
<protein>
    <submittedName>
        <fullName evidence="1">Uncharacterized protein</fullName>
    </submittedName>
</protein>
<sequence>MFHHGRSMINVTKMMSTALAKKWELIMSDGIACIFLWIRSGWSSTVACLLRQAFSSKMDQIAWSIGFKSGEFEGQTDFSQNHGIWSSKKLIVDLDPWAGAQSC</sequence>
<gene>
    <name evidence="1" type="ORF">QR680_014971</name>
</gene>
<evidence type="ECO:0000313" key="2">
    <source>
        <dbReference type="Proteomes" id="UP001175271"/>
    </source>
</evidence>
<comment type="caution">
    <text evidence="1">The sequence shown here is derived from an EMBL/GenBank/DDBJ whole genome shotgun (WGS) entry which is preliminary data.</text>
</comment>
<keyword evidence="2" id="KW-1185">Reference proteome</keyword>
<dbReference type="AlphaFoldDB" id="A0AA39ID93"/>
<dbReference type="Proteomes" id="UP001175271">
    <property type="component" value="Unassembled WGS sequence"/>
</dbReference>
<reference evidence="1" key="1">
    <citation type="submission" date="2023-06" db="EMBL/GenBank/DDBJ databases">
        <title>Genomic analysis of the entomopathogenic nematode Steinernema hermaphroditum.</title>
        <authorList>
            <person name="Schwarz E.M."/>
            <person name="Heppert J.K."/>
            <person name="Baniya A."/>
            <person name="Schwartz H.T."/>
            <person name="Tan C.-H."/>
            <person name="Antoshechkin I."/>
            <person name="Sternberg P.W."/>
            <person name="Goodrich-Blair H."/>
            <person name="Dillman A.R."/>
        </authorList>
    </citation>
    <scope>NUCLEOTIDE SEQUENCE</scope>
    <source>
        <strain evidence="1">PS9179</strain>
        <tissue evidence="1">Whole animal</tissue>
    </source>
</reference>
<evidence type="ECO:0000313" key="1">
    <source>
        <dbReference type="EMBL" id="KAK0420927.1"/>
    </source>
</evidence>